<dbReference type="GO" id="GO:0022857">
    <property type="term" value="F:transmembrane transporter activity"/>
    <property type="evidence" value="ECO:0007669"/>
    <property type="project" value="InterPro"/>
</dbReference>
<feature type="transmembrane region" description="Helical" evidence="5">
    <location>
        <begin position="45"/>
        <end position="63"/>
    </location>
</feature>
<dbReference type="PANTHER" id="PTHR23530">
    <property type="entry name" value="TRANSPORT PROTEIN-RELATED"/>
    <property type="match status" value="1"/>
</dbReference>
<feature type="transmembrane region" description="Helical" evidence="5">
    <location>
        <begin position="228"/>
        <end position="246"/>
    </location>
</feature>
<dbReference type="PROSITE" id="PS00216">
    <property type="entry name" value="SUGAR_TRANSPORT_1"/>
    <property type="match status" value="1"/>
</dbReference>
<evidence type="ECO:0000256" key="2">
    <source>
        <dbReference type="ARBA" id="ARBA00022692"/>
    </source>
</evidence>
<dbReference type="Proteomes" id="UP000243528">
    <property type="component" value="Unassembled WGS sequence"/>
</dbReference>
<protein>
    <submittedName>
        <fullName evidence="6">Putative MFS family arabinose efflux permease</fullName>
    </submittedName>
</protein>
<feature type="transmembrane region" description="Helical" evidence="5">
    <location>
        <begin position="266"/>
        <end position="289"/>
    </location>
</feature>
<evidence type="ECO:0000256" key="5">
    <source>
        <dbReference type="SAM" id="Phobius"/>
    </source>
</evidence>
<dbReference type="SUPFAM" id="SSF103473">
    <property type="entry name" value="MFS general substrate transporter"/>
    <property type="match status" value="1"/>
</dbReference>
<dbReference type="PANTHER" id="PTHR23530:SF1">
    <property type="entry name" value="PERMEASE, MAJOR FACILITATOR SUPERFAMILY-RELATED"/>
    <property type="match status" value="1"/>
</dbReference>
<dbReference type="RefSeq" id="WP_106536673.1">
    <property type="nucleotide sequence ID" value="NZ_ML142899.1"/>
</dbReference>
<keyword evidence="3 5" id="KW-1133">Transmembrane helix</keyword>
<dbReference type="InterPro" id="IPR053160">
    <property type="entry name" value="MFS_DHA3_Transporter"/>
</dbReference>
<organism evidence="6 7">
    <name type="scientific">Haloactinopolyspora alba</name>
    <dbReference type="NCBI Taxonomy" id="648780"/>
    <lineage>
        <taxon>Bacteria</taxon>
        <taxon>Bacillati</taxon>
        <taxon>Actinomycetota</taxon>
        <taxon>Actinomycetes</taxon>
        <taxon>Jiangellales</taxon>
        <taxon>Jiangellaceae</taxon>
        <taxon>Haloactinopolyspora</taxon>
    </lineage>
</organism>
<reference evidence="6 7" key="1">
    <citation type="submission" date="2018-03" db="EMBL/GenBank/DDBJ databases">
        <title>Genomic Encyclopedia of Archaeal and Bacterial Type Strains, Phase II (KMG-II): from individual species to whole genera.</title>
        <authorList>
            <person name="Goeker M."/>
        </authorList>
    </citation>
    <scope>NUCLEOTIDE SEQUENCE [LARGE SCALE GENOMIC DNA]</scope>
    <source>
        <strain evidence="6 7">DSM 45211</strain>
    </source>
</reference>
<gene>
    <name evidence="6" type="ORF">CLV30_104319</name>
</gene>
<evidence type="ECO:0000256" key="3">
    <source>
        <dbReference type="ARBA" id="ARBA00022989"/>
    </source>
</evidence>
<feature type="transmembrane region" description="Helical" evidence="5">
    <location>
        <begin position="384"/>
        <end position="403"/>
    </location>
</feature>
<evidence type="ECO:0000256" key="4">
    <source>
        <dbReference type="ARBA" id="ARBA00023136"/>
    </source>
</evidence>
<keyword evidence="4 5" id="KW-0472">Membrane</keyword>
<keyword evidence="7" id="KW-1185">Reference proteome</keyword>
<dbReference type="GO" id="GO:0016020">
    <property type="term" value="C:membrane"/>
    <property type="evidence" value="ECO:0007669"/>
    <property type="project" value="UniProtKB-SubCell"/>
</dbReference>
<dbReference type="Gene3D" id="1.20.1250.20">
    <property type="entry name" value="MFS general substrate transporter like domains"/>
    <property type="match status" value="1"/>
</dbReference>
<evidence type="ECO:0000256" key="1">
    <source>
        <dbReference type="ARBA" id="ARBA00004141"/>
    </source>
</evidence>
<evidence type="ECO:0000313" key="6">
    <source>
        <dbReference type="EMBL" id="PSL05448.1"/>
    </source>
</evidence>
<accession>A0A2P8E7P8</accession>
<dbReference type="InterPro" id="IPR005829">
    <property type="entry name" value="Sugar_transporter_CS"/>
</dbReference>
<dbReference type="OrthoDB" id="3513479at2"/>
<sequence>MTRLGPRQARRRYLVLLALRWLPTGMLIPVLALLPLERGLSLSELGMVVAAQGFVVLALELPTGGLSDSIGRRPVVLAAGVINVGVLALLFTAESVAAFAVAYALQGVYRALDSGPLEAWYVDAALAADPDADISRGLSHGGTALGGAVAVGALTAGGLVALDPLPGVEALAVPVLVGLIVQVVAVVATAVLLVEVRPAQGWRAVRTSVRGVPGVIAGSLRLLRHSRVLTAVICVELFWGFGMVAFETVMPVRLAEVAGGSDAAGAIMGPAASAAWGFSAVGAALVPLLSRRLGVPLTAAALRVLQGGTVVAMALFAGPVGLVAAYFATYIVHGAANPMHMTLLHQQVTSAHRTTVVSLNSMVAQPAGALGGIVLMAVADAVSVQAAMLVGAAVLAVAAPLYLPAHRAQRRDRSATPEAEQTIR</sequence>
<comment type="caution">
    <text evidence="6">The sequence shown here is derived from an EMBL/GenBank/DDBJ whole genome shotgun (WGS) entry which is preliminary data.</text>
</comment>
<feature type="transmembrane region" description="Helical" evidence="5">
    <location>
        <begin position="171"/>
        <end position="194"/>
    </location>
</feature>
<feature type="transmembrane region" description="Helical" evidence="5">
    <location>
        <begin position="75"/>
        <end position="105"/>
    </location>
</feature>
<name>A0A2P8E7P8_9ACTN</name>
<keyword evidence="2 5" id="KW-0812">Transmembrane</keyword>
<dbReference type="EMBL" id="PYGE01000004">
    <property type="protein sequence ID" value="PSL05448.1"/>
    <property type="molecule type" value="Genomic_DNA"/>
</dbReference>
<evidence type="ECO:0000313" key="7">
    <source>
        <dbReference type="Proteomes" id="UP000243528"/>
    </source>
</evidence>
<dbReference type="InterPro" id="IPR036259">
    <property type="entry name" value="MFS_trans_sf"/>
</dbReference>
<proteinExistence type="predicted"/>
<dbReference type="InterPro" id="IPR011701">
    <property type="entry name" value="MFS"/>
</dbReference>
<comment type="subcellular location">
    <subcellularLocation>
        <location evidence="1">Membrane</location>
        <topology evidence="1">Multi-pass membrane protein</topology>
    </subcellularLocation>
</comment>
<feature type="transmembrane region" description="Helical" evidence="5">
    <location>
        <begin position="12"/>
        <end position="33"/>
    </location>
</feature>
<dbReference type="Pfam" id="PF07690">
    <property type="entry name" value="MFS_1"/>
    <property type="match status" value="1"/>
</dbReference>
<dbReference type="AlphaFoldDB" id="A0A2P8E7P8"/>
<feature type="transmembrane region" description="Helical" evidence="5">
    <location>
        <begin position="310"/>
        <end position="332"/>
    </location>
</feature>